<dbReference type="PANTHER" id="PTHR21581">
    <property type="entry name" value="D-ALANYL-D-ALANINE CARBOXYPEPTIDASE"/>
    <property type="match status" value="1"/>
</dbReference>
<sequence>MATPSRTRSHHGRVASQDERKRVAIPRRSTKGPLDADFDDPLADHPAAAASPAPTLSPRPISRVSHSPIRSSPLSPSVVSRPTTPVPPPAVEPPEKDFSHLLSPQIYHPLPPQSVPQSFLSAPHQPPPSTPLRSLLDSGHYRLAAIAAAHILTKDTSPNDQLRIFSLLYLRLACLTLLNQHAMAAVEAKALGDLSSTFYKNPITGQHIVPWELRVLAVRLIGLGYGDWRRGVMGYYELGREARQEAIRAAPGSDQKKLWKGRLRELGIRTANALVEMGECEGAARHLSGLVRADVGTEKEDEADKLSAEAARLKSMEALVWLRAGDVDAAKRCVAASPSPAPHTPSTAEAPPPTDPLNALIAMAEADYEAALEVWTALAAQSPTDPMIRQNRAVCLLYVGRILEARETLQNMVEESADSAAAFHALTFNLSTIYELCTERSRERKLELVDKVAALEPGVMGWERSATDFKL</sequence>
<protein>
    <submittedName>
        <fullName evidence="2">Uncharacterized protein</fullName>
    </submittedName>
</protein>
<evidence type="ECO:0000313" key="2">
    <source>
        <dbReference type="EMBL" id="KAF2139352.1"/>
    </source>
</evidence>
<gene>
    <name evidence="2" type="ORF">K452DRAFT_300405</name>
</gene>
<feature type="region of interest" description="Disordered" evidence="1">
    <location>
        <begin position="1"/>
        <end position="97"/>
    </location>
</feature>
<dbReference type="Gene3D" id="1.25.40.10">
    <property type="entry name" value="Tetratricopeptide repeat domain"/>
    <property type="match status" value="1"/>
</dbReference>
<evidence type="ECO:0000313" key="3">
    <source>
        <dbReference type="Proteomes" id="UP000799438"/>
    </source>
</evidence>
<dbReference type="GO" id="GO:0030008">
    <property type="term" value="C:TRAPP complex"/>
    <property type="evidence" value="ECO:0007669"/>
    <property type="project" value="TreeGrafter"/>
</dbReference>
<name>A0A6A6B5D1_9PEZI</name>
<dbReference type="OrthoDB" id="428342at2759"/>
<proteinExistence type="predicted"/>
<dbReference type="EMBL" id="ML995493">
    <property type="protein sequence ID" value="KAF2139352.1"/>
    <property type="molecule type" value="Genomic_DNA"/>
</dbReference>
<keyword evidence="3" id="KW-1185">Reference proteome</keyword>
<dbReference type="Pfam" id="PF14559">
    <property type="entry name" value="TPR_19"/>
    <property type="match status" value="1"/>
</dbReference>
<organism evidence="2 3">
    <name type="scientific">Aplosporella prunicola CBS 121167</name>
    <dbReference type="NCBI Taxonomy" id="1176127"/>
    <lineage>
        <taxon>Eukaryota</taxon>
        <taxon>Fungi</taxon>
        <taxon>Dikarya</taxon>
        <taxon>Ascomycota</taxon>
        <taxon>Pezizomycotina</taxon>
        <taxon>Dothideomycetes</taxon>
        <taxon>Dothideomycetes incertae sedis</taxon>
        <taxon>Botryosphaeriales</taxon>
        <taxon>Aplosporellaceae</taxon>
        <taxon>Aplosporella</taxon>
    </lineage>
</organism>
<evidence type="ECO:0000256" key="1">
    <source>
        <dbReference type="SAM" id="MobiDB-lite"/>
    </source>
</evidence>
<dbReference type="SUPFAM" id="SSF48452">
    <property type="entry name" value="TPR-like"/>
    <property type="match status" value="1"/>
</dbReference>
<reference evidence="2" key="1">
    <citation type="journal article" date="2020" name="Stud. Mycol.">
        <title>101 Dothideomycetes genomes: a test case for predicting lifestyles and emergence of pathogens.</title>
        <authorList>
            <person name="Haridas S."/>
            <person name="Albert R."/>
            <person name="Binder M."/>
            <person name="Bloem J."/>
            <person name="Labutti K."/>
            <person name="Salamov A."/>
            <person name="Andreopoulos B."/>
            <person name="Baker S."/>
            <person name="Barry K."/>
            <person name="Bills G."/>
            <person name="Bluhm B."/>
            <person name="Cannon C."/>
            <person name="Castanera R."/>
            <person name="Culley D."/>
            <person name="Daum C."/>
            <person name="Ezra D."/>
            <person name="Gonzalez J."/>
            <person name="Henrissat B."/>
            <person name="Kuo A."/>
            <person name="Liang C."/>
            <person name="Lipzen A."/>
            <person name="Lutzoni F."/>
            <person name="Magnuson J."/>
            <person name="Mondo S."/>
            <person name="Nolan M."/>
            <person name="Ohm R."/>
            <person name="Pangilinan J."/>
            <person name="Park H.-J."/>
            <person name="Ramirez L."/>
            <person name="Alfaro M."/>
            <person name="Sun H."/>
            <person name="Tritt A."/>
            <person name="Yoshinaga Y."/>
            <person name="Zwiers L.-H."/>
            <person name="Turgeon B."/>
            <person name="Goodwin S."/>
            <person name="Spatafora J."/>
            <person name="Crous P."/>
            <person name="Grigoriev I."/>
        </authorList>
    </citation>
    <scope>NUCLEOTIDE SEQUENCE</scope>
    <source>
        <strain evidence="2">CBS 121167</strain>
    </source>
</reference>
<dbReference type="GO" id="GO:0005794">
    <property type="term" value="C:Golgi apparatus"/>
    <property type="evidence" value="ECO:0007669"/>
    <property type="project" value="TreeGrafter"/>
</dbReference>
<dbReference type="AlphaFoldDB" id="A0A6A6B5D1"/>
<dbReference type="RefSeq" id="XP_033395065.1">
    <property type="nucleotide sequence ID" value="XM_033542331.1"/>
</dbReference>
<accession>A0A6A6B5D1</accession>
<dbReference type="GeneID" id="54299828"/>
<feature type="compositionally biased region" description="Low complexity" evidence="1">
    <location>
        <begin position="44"/>
        <end position="83"/>
    </location>
</feature>
<dbReference type="Proteomes" id="UP000799438">
    <property type="component" value="Unassembled WGS sequence"/>
</dbReference>
<dbReference type="PANTHER" id="PTHR21581:SF6">
    <property type="entry name" value="TRAFFICKING PROTEIN PARTICLE COMPLEX SUBUNIT 12"/>
    <property type="match status" value="1"/>
</dbReference>
<dbReference type="InterPro" id="IPR011990">
    <property type="entry name" value="TPR-like_helical_dom_sf"/>
</dbReference>